<accession>A0A1R7T610</accession>
<evidence type="ECO:0000313" key="6">
    <source>
        <dbReference type="EMBL" id="AQQ72116.1"/>
    </source>
</evidence>
<proteinExistence type="predicted"/>
<dbReference type="Gene3D" id="1.20.1530.20">
    <property type="match status" value="1"/>
</dbReference>
<gene>
    <name evidence="6" type="ORF">SMSP2_02497</name>
</gene>
<reference evidence="7" key="1">
    <citation type="submission" date="2017-02" db="EMBL/GenBank/DDBJ databases">
        <title>Comparative genomics and description of representatives of a novel lineage of planctomycetes thriving in anoxic sediments.</title>
        <authorList>
            <person name="Spring S."/>
            <person name="Bunk B."/>
            <person name="Sproer C."/>
        </authorList>
    </citation>
    <scope>NUCLEOTIDE SEQUENCE [LARGE SCALE GENOMIC DNA]</scope>
    <source>
        <strain evidence="7">SM-Chi-D1</strain>
    </source>
</reference>
<dbReference type="Proteomes" id="UP000188181">
    <property type="component" value="Chromosome"/>
</dbReference>
<feature type="transmembrane region" description="Helical" evidence="5">
    <location>
        <begin position="12"/>
        <end position="31"/>
    </location>
</feature>
<evidence type="ECO:0000256" key="5">
    <source>
        <dbReference type="SAM" id="Phobius"/>
    </source>
</evidence>
<dbReference type="KEGG" id="pbas:SMSP2_02497"/>
<feature type="transmembrane region" description="Helical" evidence="5">
    <location>
        <begin position="281"/>
        <end position="301"/>
    </location>
</feature>
<dbReference type="InterPro" id="IPR038770">
    <property type="entry name" value="Na+/solute_symporter_sf"/>
</dbReference>
<dbReference type="EMBL" id="CP019646">
    <property type="protein sequence ID" value="AQQ72116.1"/>
    <property type="molecule type" value="Genomic_DNA"/>
</dbReference>
<dbReference type="GO" id="GO:0016020">
    <property type="term" value="C:membrane"/>
    <property type="evidence" value="ECO:0007669"/>
    <property type="project" value="UniProtKB-SubCell"/>
</dbReference>
<dbReference type="InterPro" id="IPR004710">
    <property type="entry name" value="Bilac:Na_transpt"/>
</dbReference>
<feature type="transmembrane region" description="Helical" evidence="5">
    <location>
        <begin position="131"/>
        <end position="151"/>
    </location>
</feature>
<name>A0A1R7T610_9BACT</name>
<feature type="transmembrane region" description="Helical" evidence="5">
    <location>
        <begin position="67"/>
        <end position="86"/>
    </location>
</feature>
<evidence type="ECO:0000256" key="3">
    <source>
        <dbReference type="ARBA" id="ARBA00022989"/>
    </source>
</evidence>
<keyword evidence="3 5" id="KW-1133">Transmembrane helix</keyword>
<evidence type="ECO:0000256" key="2">
    <source>
        <dbReference type="ARBA" id="ARBA00022692"/>
    </source>
</evidence>
<feature type="transmembrane region" description="Helical" evidence="5">
    <location>
        <begin position="98"/>
        <end position="119"/>
    </location>
</feature>
<evidence type="ECO:0000313" key="7">
    <source>
        <dbReference type="Proteomes" id="UP000188181"/>
    </source>
</evidence>
<dbReference type="PANTHER" id="PTHR10361">
    <property type="entry name" value="SODIUM-BILE ACID COTRANSPORTER"/>
    <property type="match status" value="1"/>
</dbReference>
<dbReference type="OrthoDB" id="9806785at2"/>
<sequence length="310" mass="33607">MFSRMLSFYTKYFALWVIIFGIVAYFFPAPFVSLKAGMDWFFALTMFGIGAVLSIKDFKQIALNPLVVLIGSCAQFTIMPIGAFIVAKSFGLSPEVTVGLILTGSAPGAMASNVMSYIAKADTAYSVSLTTVSTLLCPLLTPGLTFLLAGTSIDVDFFAMMLSVIKMVILPLALGFGVRYVLKDRIKTILGIFPAISVTFIIFICSLVIALNRDYMLLLTVPVFAAAVILNIYGMLSGYGAAKLFKMDIRKRRTLSIEIGMQNAGLGTVLALKHFGEKSAVPAVIFVFVCIITASVTAEIWQRRNLTEAA</sequence>
<evidence type="ECO:0000256" key="1">
    <source>
        <dbReference type="ARBA" id="ARBA00004141"/>
    </source>
</evidence>
<dbReference type="Pfam" id="PF01758">
    <property type="entry name" value="SBF"/>
    <property type="match status" value="1"/>
</dbReference>
<feature type="transmembrane region" description="Helical" evidence="5">
    <location>
        <begin position="37"/>
        <end position="55"/>
    </location>
</feature>
<organism evidence="6 7">
    <name type="scientific">Limihaloglobus sulfuriphilus</name>
    <dbReference type="NCBI Taxonomy" id="1851148"/>
    <lineage>
        <taxon>Bacteria</taxon>
        <taxon>Pseudomonadati</taxon>
        <taxon>Planctomycetota</taxon>
        <taxon>Phycisphaerae</taxon>
        <taxon>Sedimentisphaerales</taxon>
        <taxon>Sedimentisphaeraceae</taxon>
        <taxon>Limihaloglobus</taxon>
    </lineage>
</organism>
<dbReference type="AlphaFoldDB" id="A0A1R7T610"/>
<feature type="transmembrane region" description="Helical" evidence="5">
    <location>
        <begin position="215"/>
        <end position="234"/>
    </location>
</feature>
<protein>
    <submittedName>
        <fullName evidence="6">Bile acid transporter</fullName>
    </submittedName>
</protein>
<feature type="transmembrane region" description="Helical" evidence="5">
    <location>
        <begin position="189"/>
        <end position="209"/>
    </location>
</feature>
<keyword evidence="7" id="KW-1185">Reference proteome</keyword>
<keyword evidence="4 5" id="KW-0472">Membrane</keyword>
<evidence type="ECO:0000256" key="4">
    <source>
        <dbReference type="ARBA" id="ARBA00023136"/>
    </source>
</evidence>
<dbReference type="PANTHER" id="PTHR10361:SF28">
    <property type="entry name" value="P3 PROTEIN-RELATED"/>
    <property type="match status" value="1"/>
</dbReference>
<comment type="subcellular location">
    <subcellularLocation>
        <location evidence="1">Membrane</location>
        <topology evidence="1">Multi-pass membrane protein</topology>
    </subcellularLocation>
</comment>
<feature type="transmembrane region" description="Helical" evidence="5">
    <location>
        <begin position="157"/>
        <end position="182"/>
    </location>
</feature>
<keyword evidence="2 5" id="KW-0812">Transmembrane</keyword>
<dbReference type="InterPro" id="IPR002657">
    <property type="entry name" value="BilAc:Na_symport/Acr3"/>
</dbReference>